<evidence type="ECO:0000313" key="2">
    <source>
        <dbReference type="EMBL" id="KND97513.1"/>
    </source>
</evidence>
<evidence type="ECO:0000313" key="3">
    <source>
        <dbReference type="Proteomes" id="UP000037122"/>
    </source>
</evidence>
<proteinExistence type="predicted"/>
<gene>
    <name evidence="2" type="ORF">QG37_05904</name>
</gene>
<feature type="region of interest" description="Disordered" evidence="1">
    <location>
        <begin position="31"/>
        <end position="51"/>
    </location>
</feature>
<accession>A0A0L0NU25</accession>
<comment type="caution">
    <text evidence="2">The sequence shown here is derived from an EMBL/GenBank/DDBJ whole genome shotgun (WGS) entry which is preliminary data.</text>
</comment>
<organism evidence="2 3">
    <name type="scientific">Candidozyma auris</name>
    <name type="common">Yeast</name>
    <name type="synonym">Candida auris</name>
    <dbReference type="NCBI Taxonomy" id="498019"/>
    <lineage>
        <taxon>Eukaryota</taxon>
        <taxon>Fungi</taxon>
        <taxon>Dikarya</taxon>
        <taxon>Ascomycota</taxon>
        <taxon>Saccharomycotina</taxon>
        <taxon>Pichiomycetes</taxon>
        <taxon>Metschnikowiaceae</taxon>
        <taxon>Candidozyma</taxon>
    </lineage>
</organism>
<feature type="compositionally biased region" description="Basic residues" evidence="1">
    <location>
        <begin position="31"/>
        <end position="44"/>
    </location>
</feature>
<dbReference type="Proteomes" id="UP000037122">
    <property type="component" value="Unassembled WGS sequence"/>
</dbReference>
<protein>
    <submittedName>
        <fullName evidence="2">Uncharacterized protein</fullName>
    </submittedName>
</protein>
<evidence type="ECO:0000256" key="1">
    <source>
        <dbReference type="SAM" id="MobiDB-lite"/>
    </source>
</evidence>
<name>A0A0L0NU25_CANAR</name>
<sequence length="64" mass="7658">MTRNLSPSPSVTLLSRLCIKIVDVTSYIRTREKKKKKKKKKKKYNKLESIRRKVSKRELNLKKL</sequence>
<dbReference type="VEuPathDB" id="FungiDB:QG37_05904"/>
<reference evidence="3" key="1">
    <citation type="journal article" date="2015" name="BMC Genomics">
        <title>Draft genome of a commonly misdiagnosed multidrug resistant pathogen Candida auris.</title>
        <authorList>
            <person name="Chatterjee S."/>
            <person name="Alampalli S.V."/>
            <person name="Nageshan R.K."/>
            <person name="Chettiar S.T."/>
            <person name="Joshi S."/>
            <person name="Tatu U.S."/>
        </authorList>
    </citation>
    <scope>NUCLEOTIDE SEQUENCE [LARGE SCALE GENOMIC DNA]</scope>
    <source>
        <strain evidence="3">6684</strain>
    </source>
</reference>
<dbReference type="AlphaFoldDB" id="A0A0L0NU25"/>
<dbReference type="EMBL" id="LGST01000041">
    <property type="protein sequence ID" value="KND97513.1"/>
    <property type="molecule type" value="Genomic_DNA"/>
</dbReference>